<dbReference type="GO" id="GO:0004792">
    <property type="term" value="F:thiosulfate-cyanide sulfurtransferase activity"/>
    <property type="evidence" value="ECO:0007669"/>
    <property type="project" value="TreeGrafter"/>
</dbReference>
<evidence type="ECO:0000313" key="2">
    <source>
        <dbReference type="EMBL" id="KKT48448.1"/>
    </source>
</evidence>
<dbReference type="GO" id="GO:0016779">
    <property type="term" value="F:nucleotidyltransferase activity"/>
    <property type="evidence" value="ECO:0007669"/>
    <property type="project" value="TreeGrafter"/>
</dbReference>
<dbReference type="Proteomes" id="UP000034172">
    <property type="component" value="Unassembled WGS sequence"/>
</dbReference>
<dbReference type="PANTHER" id="PTHR10953:SF102">
    <property type="entry name" value="ADENYLYLTRANSFERASE AND SULFURTRANSFERASE MOCS3"/>
    <property type="match status" value="1"/>
</dbReference>
<dbReference type="GO" id="GO:0008641">
    <property type="term" value="F:ubiquitin-like modifier activating enzyme activity"/>
    <property type="evidence" value="ECO:0007669"/>
    <property type="project" value="InterPro"/>
</dbReference>
<protein>
    <recommendedName>
        <fullName evidence="1">THIF-type NAD/FAD binding fold domain-containing protein</fullName>
    </recommendedName>
</protein>
<dbReference type="InterPro" id="IPR035985">
    <property type="entry name" value="Ubiquitin-activating_enz"/>
</dbReference>
<gene>
    <name evidence="2" type="ORF">UW41_C0029G0015</name>
</gene>
<dbReference type="AlphaFoldDB" id="A0A0G1HP62"/>
<dbReference type="SUPFAM" id="SSF69572">
    <property type="entry name" value="Activating enzymes of the ubiquitin-like proteins"/>
    <property type="match status" value="1"/>
</dbReference>
<sequence>MNELHRTLGILDLNVLGNSKLVLVGLGSLGSLTLANLCYPFKEVVLIDPDILEDKNIERHLLGPEEIGESKVMGCWRWMKSRGVYPKKITACHGRVEDILMKHADADVVILSVDNPDTKYFVNNFCATFQTPLIMGGIYPLGDGGEVTVITDYDRGCLCCVEHQLGRDAYMGKSVDYGLGTDSVKSAIVGLQAVPALRGPVSEIAAVISSVVLDIVQGKAVENHIYLRARSWTPVINTSDHSLLKILSEYINIQDRIGLYPNCPTFYLEMHHSVR</sequence>
<evidence type="ECO:0000259" key="1">
    <source>
        <dbReference type="Pfam" id="PF00899"/>
    </source>
</evidence>
<dbReference type="GO" id="GO:0005737">
    <property type="term" value="C:cytoplasm"/>
    <property type="evidence" value="ECO:0007669"/>
    <property type="project" value="TreeGrafter"/>
</dbReference>
<accession>A0A0G1HP62</accession>
<reference evidence="2 3" key="1">
    <citation type="journal article" date="2015" name="Nature">
        <title>rRNA introns, odd ribosomes, and small enigmatic genomes across a large radiation of phyla.</title>
        <authorList>
            <person name="Brown C.T."/>
            <person name="Hug L.A."/>
            <person name="Thomas B.C."/>
            <person name="Sharon I."/>
            <person name="Castelle C.J."/>
            <person name="Singh A."/>
            <person name="Wilkins M.J."/>
            <person name="Williams K.H."/>
            <person name="Banfield J.F."/>
        </authorList>
    </citation>
    <scope>NUCLEOTIDE SEQUENCE [LARGE SCALE GENOMIC DNA]</scope>
</reference>
<dbReference type="STRING" id="1618392.UW41_C0029G0015"/>
<dbReference type="PANTHER" id="PTHR10953">
    <property type="entry name" value="UBIQUITIN-ACTIVATING ENZYME E1"/>
    <property type="match status" value="1"/>
</dbReference>
<dbReference type="Pfam" id="PF00899">
    <property type="entry name" value="ThiF"/>
    <property type="match status" value="1"/>
</dbReference>
<dbReference type="InterPro" id="IPR000594">
    <property type="entry name" value="ThiF_NAD_FAD-bd"/>
</dbReference>
<feature type="domain" description="THIF-type NAD/FAD binding fold" evidence="1">
    <location>
        <begin position="10"/>
        <end position="164"/>
    </location>
</feature>
<proteinExistence type="predicted"/>
<comment type="caution">
    <text evidence="2">The sequence shown here is derived from an EMBL/GenBank/DDBJ whole genome shotgun (WGS) entry which is preliminary data.</text>
</comment>
<dbReference type="InterPro" id="IPR045886">
    <property type="entry name" value="ThiF/MoeB/HesA"/>
</dbReference>
<name>A0A0G1HP62_9BACT</name>
<dbReference type="Gene3D" id="3.40.50.720">
    <property type="entry name" value="NAD(P)-binding Rossmann-like Domain"/>
    <property type="match status" value="1"/>
</dbReference>
<dbReference type="EMBL" id="LCIE01000029">
    <property type="protein sequence ID" value="KKT48448.1"/>
    <property type="molecule type" value="Genomic_DNA"/>
</dbReference>
<evidence type="ECO:0000313" key="3">
    <source>
        <dbReference type="Proteomes" id="UP000034172"/>
    </source>
</evidence>
<organism evidence="2 3">
    <name type="scientific">Candidatus Collierbacteria bacterium GW2011_GWC2_44_18</name>
    <dbReference type="NCBI Taxonomy" id="1618392"/>
    <lineage>
        <taxon>Bacteria</taxon>
        <taxon>Candidatus Collieribacteriota</taxon>
    </lineage>
</organism>